<name>A0A0D0A6U2_9AGAM</name>
<reference evidence="3" key="2">
    <citation type="submission" date="2015-01" db="EMBL/GenBank/DDBJ databases">
        <title>Evolutionary Origins and Diversification of the Mycorrhizal Mutualists.</title>
        <authorList>
            <consortium name="DOE Joint Genome Institute"/>
            <consortium name="Mycorrhizal Genomics Consortium"/>
            <person name="Kohler A."/>
            <person name="Kuo A."/>
            <person name="Nagy L.G."/>
            <person name="Floudas D."/>
            <person name="Copeland A."/>
            <person name="Barry K.W."/>
            <person name="Cichocki N."/>
            <person name="Veneault-Fourrey C."/>
            <person name="LaButti K."/>
            <person name="Lindquist E.A."/>
            <person name="Lipzen A."/>
            <person name="Lundell T."/>
            <person name="Morin E."/>
            <person name="Murat C."/>
            <person name="Riley R."/>
            <person name="Ohm R."/>
            <person name="Sun H."/>
            <person name="Tunlid A."/>
            <person name="Henrissat B."/>
            <person name="Grigoriev I.V."/>
            <person name="Hibbett D.S."/>
            <person name="Martin F."/>
        </authorList>
    </citation>
    <scope>NUCLEOTIDE SEQUENCE [LARGE SCALE GENOMIC DNA]</scope>
    <source>
        <strain evidence="3">441</strain>
    </source>
</reference>
<evidence type="ECO:0000313" key="2">
    <source>
        <dbReference type="EMBL" id="KIK27783.1"/>
    </source>
</evidence>
<dbReference type="Proteomes" id="UP000054018">
    <property type="component" value="Unassembled WGS sequence"/>
</dbReference>
<evidence type="ECO:0000313" key="3">
    <source>
        <dbReference type="Proteomes" id="UP000054018"/>
    </source>
</evidence>
<dbReference type="EMBL" id="KN833695">
    <property type="protein sequence ID" value="KIK27783.1"/>
    <property type="molecule type" value="Genomic_DNA"/>
</dbReference>
<reference evidence="2 3" key="1">
    <citation type="submission" date="2014-04" db="EMBL/GenBank/DDBJ databases">
        <authorList>
            <consortium name="DOE Joint Genome Institute"/>
            <person name="Kuo A."/>
            <person name="Kohler A."/>
            <person name="Costa M.D."/>
            <person name="Nagy L.G."/>
            <person name="Floudas D."/>
            <person name="Copeland A."/>
            <person name="Barry K.W."/>
            <person name="Cichocki N."/>
            <person name="Veneault-Fourrey C."/>
            <person name="LaButti K."/>
            <person name="Lindquist E.A."/>
            <person name="Lipzen A."/>
            <person name="Lundell T."/>
            <person name="Morin E."/>
            <person name="Murat C."/>
            <person name="Sun H."/>
            <person name="Tunlid A."/>
            <person name="Henrissat B."/>
            <person name="Grigoriev I.V."/>
            <person name="Hibbett D.S."/>
            <person name="Martin F."/>
            <person name="Nordberg H.P."/>
            <person name="Cantor M.N."/>
            <person name="Hua S.X."/>
        </authorList>
    </citation>
    <scope>NUCLEOTIDE SEQUENCE [LARGE SCALE GENOMIC DNA]</scope>
    <source>
        <strain evidence="2 3">441</strain>
    </source>
</reference>
<evidence type="ECO:0000256" key="1">
    <source>
        <dbReference type="SAM" id="MobiDB-lite"/>
    </source>
</evidence>
<accession>A0A0D0A6U2</accession>
<gene>
    <name evidence="2" type="ORF">PISMIDRAFT_8162</name>
</gene>
<keyword evidence="3" id="KW-1185">Reference proteome</keyword>
<dbReference type="AlphaFoldDB" id="A0A0D0A6U2"/>
<feature type="region of interest" description="Disordered" evidence="1">
    <location>
        <begin position="26"/>
        <end position="49"/>
    </location>
</feature>
<feature type="compositionally biased region" description="Low complexity" evidence="1">
    <location>
        <begin position="32"/>
        <end position="44"/>
    </location>
</feature>
<sequence length="151" mass="17145">MQQNSTLTRDSLPKVMDHLEEEVRIVGERLISPSSPSNNNNSNSDLHTEKAELVMVMVEDMEYDQEYDQQYDDQEGSGQYDDQYDEGYESYSVKVTALDINTANRFEESEEKEVTPVPVQSPEPVAYVINLPQPQKVDPCMCSICLCNPAN</sequence>
<protein>
    <submittedName>
        <fullName evidence="2">Uncharacterized protein</fullName>
    </submittedName>
</protein>
<proteinExistence type="predicted"/>
<organism evidence="2 3">
    <name type="scientific">Pisolithus microcarpus 441</name>
    <dbReference type="NCBI Taxonomy" id="765257"/>
    <lineage>
        <taxon>Eukaryota</taxon>
        <taxon>Fungi</taxon>
        <taxon>Dikarya</taxon>
        <taxon>Basidiomycota</taxon>
        <taxon>Agaricomycotina</taxon>
        <taxon>Agaricomycetes</taxon>
        <taxon>Agaricomycetidae</taxon>
        <taxon>Boletales</taxon>
        <taxon>Sclerodermatineae</taxon>
        <taxon>Pisolithaceae</taxon>
        <taxon>Pisolithus</taxon>
    </lineage>
</organism>
<dbReference type="HOGENOM" id="CLU_1732198_0_0_1"/>